<keyword evidence="8" id="KW-0406">Ion transport</keyword>
<organism evidence="17 18">
    <name type="scientific">Sulfurospirillum halorespirans DSM 13726</name>
    <dbReference type="NCBI Taxonomy" id="1193502"/>
    <lineage>
        <taxon>Bacteria</taxon>
        <taxon>Pseudomonadati</taxon>
        <taxon>Campylobacterota</taxon>
        <taxon>Epsilonproteobacteria</taxon>
        <taxon>Campylobacterales</taxon>
        <taxon>Sulfurospirillaceae</taxon>
        <taxon>Sulfurospirillum</taxon>
    </lineage>
</organism>
<evidence type="ECO:0000256" key="8">
    <source>
        <dbReference type="ARBA" id="ARBA00023065"/>
    </source>
</evidence>
<dbReference type="InterPro" id="IPR012910">
    <property type="entry name" value="Plug_dom"/>
</dbReference>
<keyword evidence="5 12" id="KW-0812">Transmembrane</keyword>
<evidence type="ECO:0000259" key="15">
    <source>
        <dbReference type="Pfam" id="PF00593"/>
    </source>
</evidence>
<evidence type="ECO:0000313" key="18">
    <source>
        <dbReference type="Proteomes" id="UP000094609"/>
    </source>
</evidence>
<dbReference type="InterPro" id="IPR010917">
    <property type="entry name" value="TonB_rcpt_CS"/>
</dbReference>
<dbReference type="EMBL" id="CP017111">
    <property type="protein sequence ID" value="AOO65639.1"/>
    <property type="molecule type" value="Genomic_DNA"/>
</dbReference>
<dbReference type="KEGG" id="shal:SHALO_1868"/>
<dbReference type="PROSITE" id="PS01156">
    <property type="entry name" value="TONB_DEPENDENT_REC_2"/>
    <property type="match status" value="1"/>
</dbReference>
<keyword evidence="11 12" id="KW-0998">Cell outer membrane</keyword>
<dbReference type="GO" id="GO:0006826">
    <property type="term" value="P:iron ion transport"/>
    <property type="evidence" value="ECO:0007669"/>
    <property type="project" value="UniProtKB-KW"/>
</dbReference>
<dbReference type="InterPro" id="IPR000531">
    <property type="entry name" value="Beta-barrel_TonB"/>
</dbReference>
<keyword evidence="18" id="KW-1185">Reference proteome</keyword>
<gene>
    <name evidence="17" type="ORF">SHALO_1868</name>
</gene>
<dbReference type="RefSeq" id="WP_158513720.1">
    <property type="nucleotide sequence ID" value="NZ_CP017111.1"/>
</dbReference>
<keyword evidence="10 12" id="KW-0472">Membrane</keyword>
<evidence type="ECO:0000256" key="10">
    <source>
        <dbReference type="ARBA" id="ARBA00023136"/>
    </source>
</evidence>
<name>A0A1D7TKW0_9BACT</name>
<dbReference type="Proteomes" id="UP000094609">
    <property type="component" value="Chromosome"/>
</dbReference>
<keyword evidence="2 12" id="KW-0813">Transport</keyword>
<feature type="signal peptide" evidence="14">
    <location>
        <begin position="1"/>
        <end position="23"/>
    </location>
</feature>
<evidence type="ECO:0000256" key="11">
    <source>
        <dbReference type="ARBA" id="ARBA00023237"/>
    </source>
</evidence>
<dbReference type="STRING" id="1193502.SHALO_1868"/>
<dbReference type="PROSITE" id="PS52016">
    <property type="entry name" value="TONB_DEPENDENT_REC_3"/>
    <property type="match status" value="1"/>
</dbReference>
<dbReference type="PATRIC" id="fig|1193502.14.peg.1899"/>
<evidence type="ECO:0000256" key="6">
    <source>
        <dbReference type="ARBA" id="ARBA00022729"/>
    </source>
</evidence>
<dbReference type="GO" id="GO:0009279">
    <property type="term" value="C:cell outer membrane"/>
    <property type="evidence" value="ECO:0007669"/>
    <property type="project" value="UniProtKB-SubCell"/>
</dbReference>
<evidence type="ECO:0000256" key="14">
    <source>
        <dbReference type="SAM" id="SignalP"/>
    </source>
</evidence>
<evidence type="ECO:0000256" key="13">
    <source>
        <dbReference type="RuleBase" id="RU003357"/>
    </source>
</evidence>
<evidence type="ECO:0000256" key="1">
    <source>
        <dbReference type="ARBA" id="ARBA00004571"/>
    </source>
</evidence>
<dbReference type="AlphaFoldDB" id="A0A1D7TKW0"/>
<dbReference type="PANTHER" id="PTHR32552:SF81">
    <property type="entry name" value="TONB-DEPENDENT OUTER MEMBRANE RECEPTOR"/>
    <property type="match status" value="1"/>
</dbReference>
<evidence type="ECO:0000256" key="9">
    <source>
        <dbReference type="ARBA" id="ARBA00023077"/>
    </source>
</evidence>
<comment type="subcellular location">
    <subcellularLocation>
        <location evidence="1 12">Cell outer membrane</location>
        <topology evidence="1 12">Multi-pass membrane protein</topology>
    </subcellularLocation>
</comment>
<dbReference type="Gene3D" id="2.40.170.20">
    <property type="entry name" value="TonB-dependent receptor, beta-barrel domain"/>
    <property type="match status" value="1"/>
</dbReference>
<dbReference type="PANTHER" id="PTHR32552">
    <property type="entry name" value="FERRICHROME IRON RECEPTOR-RELATED"/>
    <property type="match status" value="1"/>
</dbReference>
<feature type="domain" description="TonB-dependent receptor plug" evidence="16">
    <location>
        <begin position="45"/>
        <end position="157"/>
    </location>
</feature>
<keyword evidence="9 13" id="KW-0798">TonB box</keyword>
<evidence type="ECO:0000256" key="12">
    <source>
        <dbReference type="PROSITE-ProRule" id="PRU01360"/>
    </source>
</evidence>
<protein>
    <submittedName>
        <fullName evidence="17">TonB-dependent receptor</fullName>
    </submittedName>
</protein>
<dbReference type="Pfam" id="PF07715">
    <property type="entry name" value="Plug"/>
    <property type="match status" value="1"/>
</dbReference>
<evidence type="ECO:0000256" key="4">
    <source>
        <dbReference type="ARBA" id="ARBA00022496"/>
    </source>
</evidence>
<feature type="chain" id="PRO_5009099466" evidence="14">
    <location>
        <begin position="24"/>
        <end position="671"/>
    </location>
</feature>
<dbReference type="InterPro" id="IPR039426">
    <property type="entry name" value="TonB-dep_rcpt-like"/>
</dbReference>
<evidence type="ECO:0000256" key="7">
    <source>
        <dbReference type="ARBA" id="ARBA00023004"/>
    </source>
</evidence>
<evidence type="ECO:0000259" key="16">
    <source>
        <dbReference type="Pfam" id="PF07715"/>
    </source>
</evidence>
<keyword evidence="6 14" id="KW-0732">Signal</keyword>
<dbReference type="InterPro" id="IPR036942">
    <property type="entry name" value="Beta-barrel_TonB_sf"/>
</dbReference>
<keyword evidence="7" id="KW-0408">Iron</keyword>
<feature type="domain" description="TonB-dependent receptor-like beta-barrel" evidence="15">
    <location>
        <begin position="278"/>
        <end position="640"/>
    </location>
</feature>
<dbReference type="SUPFAM" id="SSF56935">
    <property type="entry name" value="Porins"/>
    <property type="match status" value="1"/>
</dbReference>
<keyword evidence="17" id="KW-0675">Receptor</keyword>
<keyword evidence="3 12" id="KW-1134">Transmembrane beta strand</keyword>
<accession>A0A1D7TKW0</accession>
<reference evidence="18" key="1">
    <citation type="submission" date="2016-08" db="EMBL/GenBank/DDBJ databases">
        <title>Complete genome sequence of the organohalide-respiring Epsilonproteobacterium Sulfurospirillum halorespirans.</title>
        <authorList>
            <person name="Goris T."/>
            <person name="Zimmermann J."/>
            <person name="Schenz B."/>
            <person name="Lemos M."/>
            <person name="Hackermueller J."/>
            <person name="Diekert G."/>
        </authorList>
    </citation>
    <scope>NUCLEOTIDE SEQUENCE [LARGE SCALE GENOMIC DNA]</scope>
    <source>
        <strain>DSM 13726</strain>
        <strain evidence="18">PCE-M2</strain>
    </source>
</reference>
<proteinExistence type="inferred from homology"/>
<evidence type="ECO:0000256" key="5">
    <source>
        <dbReference type="ARBA" id="ARBA00022692"/>
    </source>
</evidence>
<keyword evidence="4" id="KW-0410">Iron transport</keyword>
<evidence type="ECO:0000313" key="17">
    <source>
        <dbReference type="EMBL" id="AOO65639.1"/>
    </source>
</evidence>
<sequence length="671" mass="73916">MLDKKLWKMSLAVCLLLPSLAFSENTTTVELSEVTVTGEKIERSLQETTTAVSVFKGDTIDASQTKSAYDVAAQVPNMINNPSDLPVIRGVSGAGPASGMHAFISGARPRISTSVDGLSESWSGQRYLDIGAWDIEQIEVLRGPQSTTQGRNSIGGAVVINTKDPTFEPEGAVRVGYENEDDKALLAAMISGPIVEDELALRLAAQGVYGHGFINYTGASTPWDASEIKQGSVRGKMLWIPKDIEGLIVKTTVSHRSQEGEYMNEISNPDISLFQDVVTSSNPVRYTDTTTTTVSVDVEYAINDDLKLYTLLGHSDYQASFEQATLVMPLDLDEKSNTLETRLVHDPKGGLLTSMVGLYFYNRTQDIATDGITLLSGDDEIKTAALFAEESLHVSDSLDVIFGGRVEREQQERDVSYQRGANMASTDTDTAETIFLPKVGINYKLTPEHNLGFTIRKGYTPGGGSIYVSAVPYTYYEFDKEEVWTYEATTRSLMLNKSLTLNTNLFYNDYDGYQGLLSNRITNIPEGKSYGFEAEASYRLSSNLELHGGFGLLRSEITETPTGTSYKGNEFNYAPHFTGNVGFTQHFGGGLFFGSDLSYVGEYYSGIDNNEAYTAGKYTLVNANFGYETKSYTIRTYVKNTLDEDVLYSYRGTNLQVGQPRTFGVTFDYRF</sequence>
<evidence type="ECO:0000256" key="3">
    <source>
        <dbReference type="ARBA" id="ARBA00022452"/>
    </source>
</evidence>
<dbReference type="Pfam" id="PF00593">
    <property type="entry name" value="TonB_dep_Rec_b-barrel"/>
    <property type="match status" value="1"/>
</dbReference>
<evidence type="ECO:0000256" key="2">
    <source>
        <dbReference type="ARBA" id="ARBA00022448"/>
    </source>
</evidence>
<comment type="similarity">
    <text evidence="12 13">Belongs to the TonB-dependent receptor family.</text>
</comment>